<protein>
    <submittedName>
        <fullName evidence="5">NAD(P)-dependent oxidoreductase</fullName>
        <ecNumber evidence="5">1.1.-.-</ecNumber>
    </submittedName>
</protein>
<evidence type="ECO:0000259" key="3">
    <source>
        <dbReference type="Pfam" id="PF03446"/>
    </source>
</evidence>
<gene>
    <name evidence="5" type="ORF">ACFSSA_06705</name>
</gene>
<dbReference type="Pfam" id="PF14833">
    <property type="entry name" value="NAD_binding_11"/>
    <property type="match status" value="1"/>
</dbReference>
<reference evidence="6" key="1">
    <citation type="journal article" date="2019" name="Int. J. Syst. Evol. Microbiol.">
        <title>The Global Catalogue of Microorganisms (GCM) 10K type strain sequencing project: providing services to taxonomists for standard genome sequencing and annotation.</title>
        <authorList>
            <consortium name="The Broad Institute Genomics Platform"/>
            <consortium name="The Broad Institute Genome Sequencing Center for Infectious Disease"/>
            <person name="Wu L."/>
            <person name="Ma J."/>
        </authorList>
    </citation>
    <scope>NUCLEOTIDE SEQUENCE [LARGE SCALE GENOMIC DNA]</scope>
    <source>
        <strain evidence="6">CGMCC 4.7106</strain>
    </source>
</reference>
<dbReference type="EMBL" id="JBHUIT010000007">
    <property type="protein sequence ID" value="MFD2256357.1"/>
    <property type="molecule type" value="Genomic_DNA"/>
</dbReference>
<dbReference type="GO" id="GO:0016491">
    <property type="term" value="F:oxidoreductase activity"/>
    <property type="evidence" value="ECO:0007669"/>
    <property type="project" value="UniProtKB-KW"/>
</dbReference>
<dbReference type="InterPro" id="IPR006115">
    <property type="entry name" value="6PGDH_NADP-bd"/>
</dbReference>
<dbReference type="EC" id="1.1.-.-" evidence="5"/>
<dbReference type="SUPFAM" id="SSF51735">
    <property type="entry name" value="NAD(P)-binding Rossmann-fold domains"/>
    <property type="match status" value="1"/>
</dbReference>
<keyword evidence="1 5" id="KW-0560">Oxidoreductase</keyword>
<comment type="caution">
    <text evidence="5">The sequence shown here is derived from an EMBL/GenBank/DDBJ whole genome shotgun (WGS) entry which is preliminary data.</text>
</comment>
<dbReference type="PIRSF" id="PIRSF000103">
    <property type="entry name" value="HIBADH"/>
    <property type="match status" value="1"/>
</dbReference>
<dbReference type="InterPro" id="IPR015815">
    <property type="entry name" value="HIBADH-related"/>
</dbReference>
<feature type="domain" description="6-phosphogluconate dehydrogenase NADP-binding" evidence="3">
    <location>
        <begin position="5"/>
        <end position="150"/>
    </location>
</feature>
<dbReference type="InterPro" id="IPR051265">
    <property type="entry name" value="HIBADH-related_NP60_sf"/>
</dbReference>
<sequence length="278" mass="29545">MKQRVAVLGLGIVGSRVRENLLEAGYEVTCWSRTFRDLDGEKSSAGEALADADLVSIYLKDVPMVREVFAQAKNSLKPGTLVINHSTIDLPTTLWLAEQCAAKACDFLDAPFTGSKEAAAAGQLLYYTGGDEELIGKVSDFLSVTSKGRVHCGEIGAATVTKLATNLISACTVQAMSEALVIAKKHGVDPEVFTKAAIQNGSGSPLMAMKYPTMLNGDFDPHFTMANMWKDSCYALALGESAGVKLPAISAVSTRMEQMCGNGAADLDFSALVKAYED</sequence>
<dbReference type="InterPro" id="IPR029154">
    <property type="entry name" value="HIBADH-like_NADP-bd"/>
</dbReference>
<dbReference type="Pfam" id="PF03446">
    <property type="entry name" value="NAD_binding_2"/>
    <property type="match status" value="1"/>
</dbReference>
<dbReference type="PANTHER" id="PTHR43580">
    <property type="entry name" value="OXIDOREDUCTASE GLYR1-RELATED"/>
    <property type="match status" value="1"/>
</dbReference>
<dbReference type="InterPro" id="IPR008927">
    <property type="entry name" value="6-PGluconate_DH-like_C_sf"/>
</dbReference>
<dbReference type="Proteomes" id="UP001597375">
    <property type="component" value="Unassembled WGS sequence"/>
</dbReference>
<accession>A0ABW5D5N0</accession>
<evidence type="ECO:0000259" key="4">
    <source>
        <dbReference type="Pfam" id="PF14833"/>
    </source>
</evidence>
<name>A0ABW5D5N0_9BACT</name>
<evidence type="ECO:0000256" key="1">
    <source>
        <dbReference type="ARBA" id="ARBA00023002"/>
    </source>
</evidence>
<organism evidence="5 6">
    <name type="scientific">Luteolibacter algae</name>
    <dbReference type="NCBI Taxonomy" id="454151"/>
    <lineage>
        <taxon>Bacteria</taxon>
        <taxon>Pseudomonadati</taxon>
        <taxon>Verrucomicrobiota</taxon>
        <taxon>Verrucomicrobiia</taxon>
        <taxon>Verrucomicrobiales</taxon>
        <taxon>Verrucomicrobiaceae</taxon>
        <taxon>Luteolibacter</taxon>
    </lineage>
</organism>
<dbReference type="SUPFAM" id="SSF48179">
    <property type="entry name" value="6-phosphogluconate dehydrogenase C-terminal domain-like"/>
    <property type="match status" value="1"/>
</dbReference>
<dbReference type="PANTHER" id="PTHR43580:SF2">
    <property type="entry name" value="CYTOKINE-LIKE NUCLEAR FACTOR N-PAC"/>
    <property type="match status" value="1"/>
</dbReference>
<evidence type="ECO:0000256" key="2">
    <source>
        <dbReference type="ARBA" id="ARBA00023027"/>
    </source>
</evidence>
<keyword evidence="2" id="KW-0520">NAD</keyword>
<proteinExistence type="predicted"/>
<dbReference type="RefSeq" id="WP_386819522.1">
    <property type="nucleotide sequence ID" value="NZ_JBHUIT010000007.1"/>
</dbReference>
<dbReference type="InterPro" id="IPR036291">
    <property type="entry name" value="NAD(P)-bd_dom_sf"/>
</dbReference>
<keyword evidence="6" id="KW-1185">Reference proteome</keyword>
<dbReference type="InterPro" id="IPR013328">
    <property type="entry name" value="6PGD_dom2"/>
</dbReference>
<evidence type="ECO:0000313" key="6">
    <source>
        <dbReference type="Proteomes" id="UP001597375"/>
    </source>
</evidence>
<evidence type="ECO:0000313" key="5">
    <source>
        <dbReference type="EMBL" id="MFD2256357.1"/>
    </source>
</evidence>
<dbReference type="Gene3D" id="1.10.1040.10">
    <property type="entry name" value="N-(1-d-carboxylethyl)-l-norvaline Dehydrogenase, domain 2"/>
    <property type="match status" value="1"/>
</dbReference>
<dbReference type="Gene3D" id="3.40.50.720">
    <property type="entry name" value="NAD(P)-binding Rossmann-like Domain"/>
    <property type="match status" value="1"/>
</dbReference>
<feature type="domain" description="3-hydroxyisobutyrate dehydrogenase-like NAD-binding" evidence="4">
    <location>
        <begin position="156"/>
        <end position="276"/>
    </location>
</feature>